<dbReference type="Proteomes" id="UP001530400">
    <property type="component" value="Unassembled WGS sequence"/>
</dbReference>
<organism evidence="1 2">
    <name type="scientific">Cyclotella atomus</name>
    <dbReference type="NCBI Taxonomy" id="382360"/>
    <lineage>
        <taxon>Eukaryota</taxon>
        <taxon>Sar</taxon>
        <taxon>Stramenopiles</taxon>
        <taxon>Ochrophyta</taxon>
        <taxon>Bacillariophyta</taxon>
        <taxon>Coscinodiscophyceae</taxon>
        <taxon>Thalassiosirophycidae</taxon>
        <taxon>Stephanodiscales</taxon>
        <taxon>Stephanodiscaceae</taxon>
        <taxon>Cyclotella</taxon>
    </lineage>
</organism>
<protein>
    <submittedName>
        <fullName evidence="1">Uncharacterized protein</fullName>
    </submittedName>
</protein>
<accession>A0ABD3NKX9</accession>
<comment type="caution">
    <text evidence="1">The sequence shown here is derived from an EMBL/GenBank/DDBJ whole genome shotgun (WGS) entry which is preliminary data.</text>
</comment>
<evidence type="ECO:0000313" key="1">
    <source>
        <dbReference type="EMBL" id="KAL3776515.1"/>
    </source>
</evidence>
<evidence type="ECO:0000313" key="2">
    <source>
        <dbReference type="Proteomes" id="UP001530400"/>
    </source>
</evidence>
<dbReference type="EMBL" id="JALLPJ020001096">
    <property type="protein sequence ID" value="KAL3776515.1"/>
    <property type="molecule type" value="Genomic_DNA"/>
</dbReference>
<sequence>MHRRNAVNLRLTIDQIPEIVQEAFDEPQGKAALLNDIAEASTDILIFSSEPSTIILRLSTLMERILGLTSDYLPDQAIRPDELLFNIPILGASVFYLTKSAIPIVQAQFVKLDDLDLVSYNLCFAPVGVTLLQFKSMKATECFDWIDCSPGEVLIDENEDYRRSSNGHILRRISESDDEWKYLYWQYNGTVIKSYKDKVFAVVEREEGKHIDEFDAQGLLGDTRFMCNLEAEERARLRDASDNDVENSLINEDRLQHPIATMTIGDKGAKMLRIDSYKLFDLMEHDEKLESSIRLLLLKSLKLKIGNLLRAFKNKLFE</sequence>
<gene>
    <name evidence="1" type="ORF">ACHAWO_001038</name>
</gene>
<proteinExistence type="predicted"/>
<reference evidence="1 2" key="1">
    <citation type="submission" date="2024-10" db="EMBL/GenBank/DDBJ databases">
        <title>Updated reference genomes for cyclostephanoid diatoms.</title>
        <authorList>
            <person name="Roberts W.R."/>
            <person name="Alverson A.J."/>
        </authorList>
    </citation>
    <scope>NUCLEOTIDE SEQUENCE [LARGE SCALE GENOMIC DNA]</scope>
    <source>
        <strain evidence="1 2">AJA010-31</strain>
    </source>
</reference>
<keyword evidence="2" id="KW-1185">Reference proteome</keyword>
<dbReference type="AlphaFoldDB" id="A0ABD3NKX9"/>
<name>A0ABD3NKX9_9STRA</name>